<evidence type="ECO:0000256" key="3">
    <source>
        <dbReference type="ARBA" id="ARBA00022771"/>
    </source>
</evidence>
<feature type="region of interest" description="Disordered" evidence="6">
    <location>
        <begin position="235"/>
        <end position="256"/>
    </location>
</feature>
<protein>
    <recommendedName>
        <fullName evidence="7">C2H2-type domain-containing protein</fullName>
    </recommendedName>
</protein>
<dbReference type="Proteomes" id="UP000178912">
    <property type="component" value="Unassembled WGS sequence"/>
</dbReference>
<evidence type="ECO:0000313" key="8">
    <source>
        <dbReference type="EMBL" id="CZT07145.1"/>
    </source>
</evidence>
<feature type="domain" description="C2H2-type" evidence="7">
    <location>
        <begin position="96"/>
        <end position="126"/>
    </location>
</feature>
<name>A0A1E1L9D9_9HELO</name>
<feature type="compositionally biased region" description="Low complexity" evidence="6">
    <location>
        <begin position="239"/>
        <end position="250"/>
    </location>
</feature>
<keyword evidence="9" id="KW-1185">Reference proteome</keyword>
<dbReference type="OrthoDB" id="6077919at2759"/>
<feature type="domain" description="C2H2-type" evidence="7">
    <location>
        <begin position="35"/>
        <end position="60"/>
    </location>
</feature>
<keyword evidence="1" id="KW-0479">Metal-binding</keyword>
<sequence>MTSIKHQDSVEHCPCSYCIRLDSYIALLEAQLPPVSCPECKQSFSHKASLIAHQREKLHAFCNHCSILFPTRELHASHAQSHTPVPVRQPTPATQFRCCDCKRNFRSEDALTNHLRCRGIHKPSKGGKNTKKQKQARSEQVAPQTRCEKCKKPFKNQKALKDHLSSVRHHPLSNIKCLADAKCKKHFNCPSAQLLHLESGTCSSGMTKTILSNAIASKDTARIITSRGVLPQRLLGNPSVSTSSTTQSRSPILTPKSTAFSGSYPSSVVLTPNSASSNTANFHSALTERLRAQNGFHKCHLCPPSRKRQYTTSGLQNHLSSSVHAQVSIILPAPDDITFHCPRTLVRGGVQKKPVKHFATVSALAQHLESGACEGGIGTMRSVIKYVQEEMKGAGFGETKLLS</sequence>
<evidence type="ECO:0000256" key="1">
    <source>
        <dbReference type="ARBA" id="ARBA00022723"/>
    </source>
</evidence>
<evidence type="ECO:0000256" key="5">
    <source>
        <dbReference type="PROSITE-ProRule" id="PRU00042"/>
    </source>
</evidence>
<dbReference type="Pfam" id="PF00096">
    <property type="entry name" value="zf-C2H2"/>
    <property type="match status" value="3"/>
</dbReference>
<feature type="compositionally biased region" description="Basic residues" evidence="6">
    <location>
        <begin position="118"/>
        <end position="135"/>
    </location>
</feature>
<dbReference type="EMBL" id="FJUX01000092">
    <property type="protein sequence ID" value="CZT07145.1"/>
    <property type="molecule type" value="Genomic_DNA"/>
</dbReference>
<evidence type="ECO:0000256" key="6">
    <source>
        <dbReference type="SAM" id="MobiDB-lite"/>
    </source>
</evidence>
<dbReference type="GO" id="GO:0008270">
    <property type="term" value="F:zinc ion binding"/>
    <property type="evidence" value="ECO:0007669"/>
    <property type="project" value="UniProtKB-KW"/>
</dbReference>
<proteinExistence type="predicted"/>
<dbReference type="SMART" id="SM00355">
    <property type="entry name" value="ZnF_C2H2"/>
    <property type="match status" value="5"/>
</dbReference>
<dbReference type="InterPro" id="IPR013087">
    <property type="entry name" value="Znf_C2H2_type"/>
</dbReference>
<evidence type="ECO:0000313" key="9">
    <source>
        <dbReference type="Proteomes" id="UP000178912"/>
    </source>
</evidence>
<keyword evidence="4" id="KW-0862">Zinc</keyword>
<dbReference type="PROSITE" id="PS00028">
    <property type="entry name" value="ZINC_FINGER_C2H2_1"/>
    <property type="match status" value="2"/>
</dbReference>
<dbReference type="PANTHER" id="PTHR24379:SF121">
    <property type="entry name" value="C2H2-TYPE DOMAIN-CONTAINING PROTEIN"/>
    <property type="match status" value="1"/>
</dbReference>
<evidence type="ECO:0000256" key="2">
    <source>
        <dbReference type="ARBA" id="ARBA00022737"/>
    </source>
</evidence>
<accession>A0A1E1L9D9</accession>
<organism evidence="8 9">
    <name type="scientific">Rhynchosporium agropyri</name>
    <dbReference type="NCBI Taxonomy" id="914238"/>
    <lineage>
        <taxon>Eukaryota</taxon>
        <taxon>Fungi</taxon>
        <taxon>Dikarya</taxon>
        <taxon>Ascomycota</taxon>
        <taxon>Pezizomycotina</taxon>
        <taxon>Leotiomycetes</taxon>
        <taxon>Helotiales</taxon>
        <taxon>Ploettnerulaceae</taxon>
        <taxon>Rhynchosporium</taxon>
    </lineage>
</organism>
<keyword evidence="3 5" id="KW-0863">Zinc-finger</keyword>
<evidence type="ECO:0000256" key="4">
    <source>
        <dbReference type="ARBA" id="ARBA00022833"/>
    </source>
</evidence>
<reference evidence="9" key="1">
    <citation type="submission" date="2016-03" db="EMBL/GenBank/DDBJ databases">
        <authorList>
            <person name="Guldener U."/>
        </authorList>
    </citation>
    <scope>NUCLEOTIDE SEQUENCE [LARGE SCALE GENOMIC DNA]</scope>
    <source>
        <strain evidence="9">04CH-RAC-A.6.1</strain>
    </source>
</reference>
<dbReference type="PANTHER" id="PTHR24379">
    <property type="entry name" value="KRAB AND ZINC FINGER DOMAIN-CONTAINING"/>
    <property type="match status" value="1"/>
</dbReference>
<gene>
    <name evidence="8" type="ORF">RAG0_12702</name>
</gene>
<feature type="region of interest" description="Disordered" evidence="6">
    <location>
        <begin position="118"/>
        <end position="142"/>
    </location>
</feature>
<evidence type="ECO:0000259" key="7">
    <source>
        <dbReference type="PROSITE" id="PS50157"/>
    </source>
</evidence>
<dbReference type="AlphaFoldDB" id="A0A1E1L9D9"/>
<dbReference type="PROSITE" id="PS50157">
    <property type="entry name" value="ZINC_FINGER_C2H2_2"/>
    <property type="match status" value="2"/>
</dbReference>
<keyword evidence="2" id="KW-0677">Repeat</keyword>